<protein>
    <submittedName>
        <fullName evidence="3">MoxR family ATPase</fullName>
    </submittedName>
</protein>
<dbReference type="Pfam" id="PF17863">
    <property type="entry name" value="AAA_lid_2"/>
    <property type="match status" value="1"/>
</dbReference>
<dbReference type="SUPFAM" id="SSF52540">
    <property type="entry name" value="P-loop containing nucleoside triphosphate hydrolases"/>
    <property type="match status" value="1"/>
</dbReference>
<organism evidence="3 4">
    <name type="scientific">Tessaracoccus antarcticus</name>
    <dbReference type="NCBI Taxonomy" id="2479848"/>
    <lineage>
        <taxon>Bacteria</taxon>
        <taxon>Bacillati</taxon>
        <taxon>Actinomycetota</taxon>
        <taxon>Actinomycetes</taxon>
        <taxon>Propionibacteriales</taxon>
        <taxon>Propionibacteriaceae</taxon>
        <taxon>Tessaracoccus</taxon>
    </lineage>
</organism>
<dbReference type="InterPro" id="IPR011703">
    <property type="entry name" value="ATPase_AAA-3"/>
</dbReference>
<dbReference type="GO" id="GO:0005524">
    <property type="term" value="F:ATP binding"/>
    <property type="evidence" value="ECO:0007669"/>
    <property type="project" value="InterPro"/>
</dbReference>
<dbReference type="AlphaFoldDB" id="A0A3M0G068"/>
<dbReference type="Pfam" id="PF07726">
    <property type="entry name" value="AAA_3"/>
    <property type="match status" value="1"/>
</dbReference>
<evidence type="ECO:0000259" key="2">
    <source>
        <dbReference type="Pfam" id="PF17863"/>
    </source>
</evidence>
<dbReference type="GO" id="GO:0016887">
    <property type="term" value="F:ATP hydrolysis activity"/>
    <property type="evidence" value="ECO:0007669"/>
    <property type="project" value="InterPro"/>
</dbReference>
<dbReference type="PIRSF" id="PIRSF002849">
    <property type="entry name" value="AAA_ATPase_chaperone_MoxR_prd"/>
    <property type="match status" value="1"/>
</dbReference>
<dbReference type="Gene3D" id="3.40.50.300">
    <property type="entry name" value="P-loop containing nucleotide triphosphate hydrolases"/>
    <property type="match status" value="1"/>
</dbReference>
<dbReference type="Proteomes" id="UP000275256">
    <property type="component" value="Unassembled WGS sequence"/>
</dbReference>
<dbReference type="RefSeq" id="WP_121902377.1">
    <property type="nucleotide sequence ID" value="NZ_REFW01000004.1"/>
</dbReference>
<dbReference type="EMBL" id="REFW01000004">
    <property type="protein sequence ID" value="RMB58340.1"/>
    <property type="molecule type" value="Genomic_DNA"/>
</dbReference>
<dbReference type="OrthoDB" id="9808397at2"/>
<comment type="caution">
    <text evidence="3">The sequence shown here is derived from an EMBL/GenBank/DDBJ whole genome shotgun (WGS) entry which is preliminary data.</text>
</comment>
<evidence type="ECO:0000313" key="3">
    <source>
        <dbReference type="EMBL" id="RMB58340.1"/>
    </source>
</evidence>
<sequence length="340" mass="37161">MTADTSTQAATFPSQTLASDEMAGAEATLESLTRYFDATVVGQPRLRRALMATVLSRGHILVESVPGLAKTLAASTLARSVDASFARIQCTPDLLPSDIIGTEVFDPATSSFRTELGPVHAHFVLLDEINRSSAKTQSAMLEAMQEHQTTIGGTSHPLPAPFVVMATQNPIEEEGTYVLPQAQMDRFLIKEVVDYPKPADEIEVLNRIERGTFETPGPPVATTADILRLQALCSRVHVKDSIKRYIVELINVTRRPGDFLGSEHARWIEYGASPRGAIAFMQVARSNALLAGRNHVVPDDVVSMRHSILRHRLVLTFEAMAEQIKPDDLIDAIFDAVPTP</sequence>
<reference evidence="3 4" key="1">
    <citation type="submission" date="2018-10" db="EMBL/GenBank/DDBJ databases">
        <title>Tessaracoccus antarcticuss sp. nov., isolated from sediment.</title>
        <authorList>
            <person name="Zhou L.Y."/>
            <person name="Du Z.J."/>
        </authorList>
    </citation>
    <scope>NUCLEOTIDE SEQUENCE [LARGE SCALE GENOMIC DNA]</scope>
    <source>
        <strain evidence="3 4">JDX10</strain>
    </source>
</reference>
<gene>
    <name evidence="3" type="ORF">EAX62_14165</name>
</gene>
<proteinExistence type="predicted"/>
<evidence type="ECO:0000259" key="1">
    <source>
        <dbReference type="Pfam" id="PF07726"/>
    </source>
</evidence>
<dbReference type="InterPro" id="IPR027417">
    <property type="entry name" value="P-loop_NTPase"/>
</dbReference>
<dbReference type="InterPro" id="IPR041628">
    <property type="entry name" value="ChlI/MoxR_AAA_lid"/>
</dbReference>
<keyword evidence="4" id="KW-1185">Reference proteome</keyword>
<evidence type="ECO:0000313" key="4">
    <source>
        <dbReference type="Proteomes" id="UP000275256"/>
    </source>
</evidence>
<name>A0A3M0G068_9ACTN</name>
<dbReference type="PANTHER" id="PTHR42759:SF1">
    <property type="entry name" value="MAGNESIUM-CHELATASE SUBUNIT CHLD"/>
    <property type="match status" value="1"/>
</dbReference>
<dbReference type="Gene3D" id="1.10.8.80">
    <property type="entry name" value="Magnesium chelatase subunit I, C-Terminal domain"/>
    <property type="match status" value="1"/>
</dbReference>
<dbReference type="InterPro" id="IPR050764">
    <property type="entry name" value="CbbQ/NirQ/NorQ/GpvN"/>
</dbReference>
<feature type="domain" description="ATPase AAA-3" evidence="1">
    <location>
        <begin position="59"/>
        <end position="189"/>
    </location>
</feature>
<feature type="domain" description="ChlI/MoxR AAA lid" evidence="2">
    <location>
        <begin position="268"/>
        <end position="332"/>
    </location>
</feature>
<dbReference type="PANTHER" id="PTHR42759">
    <property type="entry name" value="MOXR FAMILY PROTEIN"/>
    <property type="match status" value="1"/>
</dbReference>
<accession>A0A3M0G068</accession>